<evidence type="ECO:0000256" key="4">
    <source>
        <dbReference type="ARBA" id="ARBA00016009"/>
    </source>
</evidence>
<evidence type="ECO:0000256" key="6">
    <source>
        <dbReference type="ARBA" id="ARBA00023242"/>
    </source>
</evidence>
<proteinExistence type="inferred from homology"/>
<evidence type="ECO:0000256" key="8">
    <source>
        <dbReference type="RuleBase" id="RU004398"/>
    </source>
</evidence>
<comment type="function">
    <text evidence="7">Component of the EKC/KEOPS complex that is required for the formation of a threonylcarbamoyl group on adenosine at position 37 (t(6)A37) in tRNAs that read codons beginning with adenine. The complex is probably involved in the transfer of the threonylcarbamoyl moiety of threonylcarbamoyl-AMP (TC-AMP) to the N6 group of A37. CGI121 acts as an allosteric effector that regulates the t(6)A activity of the complex. The EKC/KEOPS complex also promotes both telomere uncapping and telomere elongation. The complex is required for efficient recruitment of transcriptional coactivators. CGI121 is not required for tRNA modification.</text>
</comment>
<evidence type="ECO:0000256" key="2">
    <source>
        <dbReference type="ARBA" id="ARBA00005546"/>
    </source>
</evidence>
<evidence type="ECO:0000256" key="7">
    <source>
        <dbReference type="ARBA" id="ARBA00025043"/>
    </source>
</evidence>
<evidence type="ECO:0000256" key="1">
    <source>
        <dbReference type="ARBA" id="ARBA00004123"/>
    </source>
</evidence>
<organism evidence="9 10">
    <name type="scientific">Daldinia eschscholtzii</name>
    <dbReference type="NCBI Taxonomy" id="292717"/>
    <lineage>
        <taxon>Eukaryota</taxon>
        <taxon>Fungi</taxon>
        <taxon>Dikarya</taxon>
        <taxon>Ascomycota</taxon>
        <taxon>Pezizomycotina</taxon>
        <taxon>Sordariomycetes</taxon>
        <taxon>Xylariomycetidae</taxon>
        <taxon>Xylariales</taxon>
        <taxon>Hypoxylaceae</taxon>
        <taxon>Daldinia</taxon>
    </lineage>
</organism>
<name>A0AAX6M955_9PEZI</name>
<dbReference type="AlphaFoldDB" id="A0AAX6M955"/>
<evidence type="ECO:0000256" key="3">
    <source>
        <dbReference type="ARBA" id="ARBA00015316"/>
    </source>
</evidence>
<sequence>MASPSDSQTASSLIETIQLEHVPSSYTVLVGLFKDVSNAEFLQQQLLGRNSEYEYAFIDASSVISRIQVLAAVYKAITIHMSGSMKTPNVHSEIVCSLSPNNNISEAYRRFGITPSSSKHLIIVKVLTPLPAITTTTTSSSPLTPQAVHQHLFANVKGTPTPFTDEVLQSGLTDWAKVRKYYKLNGVGWLDSIKDESLRRREAEVLVLGSMALRSL</sequence>
<dbReference type="Proteomes" id="UP001369815">
    <property type="component" value="Unassembled WGS sequence"/>
</dbReference>
<dbReference type="PANTHER" id="PTHR15840:SF10">
    <property type="entry name" value="EKC_KEOPS COMPLEX SUBUNIT TPRKB"/>
    <property type="match status" value="1"/>
</dbReference>
<protein>
    <recommendedName>
        <fullName evidence="4">EKC/KEOPS complex subunit CGI121</fullName>
    </recommendedName>
    <alternativeName>
        <fullName evidence="3">EKC/KEOPS complex subunit cgi121</fullName>
    </alternativeName>
</protein>
<keyword evidence="10" id="KW-1185">Reference proteome</keyword>
<evidence type="ECO:0000313" key="10">
    <source>
        <dbReference type="Proteomes" id="UP001369815"/>
    </source>
</evidence>
<evidence type="ECO:0000313" key="9">
    <source>
        <dbReference type="EMBL" id="KAK6948917.1"/>
    </source>
</evidence>
<dbReference type="InterPro" id="IPR013926">
    <property type="entry name" value="CGI121/TPRKB"/>
</dbReference>
<dbReference type="Gene3D" id="3.30.2380.10">
    <property type="entry name" value="CGI121/TPRKB"/>
    <property type="match status" value="1"/>
</dbReference>
<comment type="caution">
    <text evidence="9">The sequence shown here is derived from an EMBL/GenBank/DDBJ whole genome shotgun (WGS) entry which is preliminary data.</text>
</comment>
<evidence type="ECO:0000256" key="5">
    <source>
        <dbReference type="ARBA" id="ARBA00022694"/>
    </source>
</evidence>
<dbReference type="Pfam" id="PF08617">
    <property type="entry name" value="CGI-121"/>
    <property type="match status" value="1"/>
</dbReference>
<dbReference type="EMBL" id="JBANMG010000009">
    <property type="protein sequence ID" value="KAK6948917.1"/>
    <property type="molecule type" value="Genomic_DNA"/>
</dbReference>
<keyword evidence="5" id="KW-0819">tRNA processing</keyword>
<gene>
    <name evidence="9" type="ORF">Daesc_008988</name>
</gene>
<keyword evidence="6 8" id="KW-0539">Nucleus</keyword>
<dbReference type="GO" id="GO:0005634">
    <property type="term" value="C:nucleus"/>
    <property type="evidence" value="ECO:0007669"/>
    <property type="project" value="UniProtKB-SubCell"/>
</dbReference>
<comment type="similarity">
    <text evidence="2 8">Belongs to the CGI121/TPRKB family.</text>
</comment>
<reference evidence="9 10" key="1">
    <citation type="journal article" date="2024" name="Front Chem Biol">
        <title>Unveiling the potential of Daldinia eschscholtzii MFLUCC 19-0629 through bioactivity and bioinformatics studies for enhanced sustainable agriculture production.</title>
        <authorList>
            <person name="Brooks S."/>
            <person name="Weaver J.A."/>
            <person name="Klomchit A."/>
            <person name="Alharthi S.A."/>
            <person name="Onlamun T."/>
            <person name="Nurani R."/>
            <person name="Vong T.K."/>
            <person name="Alberti F."/>
            <person name="Greco C."/>
        </authorList>
    </citation>
    <scope>NUCLEOTIDE SEQUENCE [LARGE SCALE GENOMIC DNA]</scope>
    <source>
        <strain evidence="9">MFLUCC 19-0629</strain>
    </source>
</reference>
<dbReference type="PANTHER" id="PTHR15840">
    <property type="entry name" value="CGI-121 FAMILY MEMBER"/>
    <property type="match status" value="1"/>
</dbReference>
<comment type="subcellular location">
    <subcellularLocation>
        <location evidence="1">Nucleus</location>
    </subcellularLocation>
</comment>
<dbReference type="GO" id="GO:0002949">
    <property type="term" value="P:tRNA threonylcarbamoyladenosine modification"/>
    <property type="evidence" value="ECO:0007669"/>
    <property type="project" value="TreeGrafter"/>
</dbReference>
<dbReference type="SUPFAM" id="SSF143870">
    <property type="entry name" value="PF0523-like"/>
    <property type="match status" value="1"/>
</dbReference>
<dbReference type="GO" id="GO:0000408">
    <property type="term" value="C:EKC/KEOPS complex"/>
    <property type="evidence" value="ECO:0007669"/>
    <property type="project" value="TreeGrafter"/>
</dbReference>
<accession>A0AAX6M955</accession>
<dbReference type="GO" id="GO:0005829">
    <property type="term" value="C:cytosol"/>
    <property type="evidence" value="ECO:0007669"/>
    <property type="project" value="TreeGrafter"/>
</dbReference>
<dbReference type="InterPro" id="IPR036504">
    <property type="entry name" value="CGI121/TPRKB_sf"/>
</dbReference>